<reference evidence="3 4" key="1">
    <citation type="submission" date="2024-07" db="EMBL/GenBank/DDBJ databases">
        <title>Genomic Encyclopedia of Type Strains, Phase V (KMG-V): Genome sequencing to study the core and pangenomes of soil and plant-associated prokaryotes.</title>
        <authorList>
            <person name="Whitman W."/>
        </authorList>
    </citation>
    <scope>NUCLEOTIDE SEQUENCE [LARGE SCALE GENOMIC DNA]</scope>
    <source>
        <strain evidence="3 4">USDA 152</strain>
    </source>
</reference>
<dbReference type="SUPFAM" id="SSF52833">
    <property type="entry name" value="Thioredoxin-like"/>
    <property type="match status" value="1"/>
</dbReference>
<dbReference type="InterPro" id="IPR036282">
    <property type="entry name" value="Glutathione-S-Trfase_C_sf"/>
</dbReference>
<dbReference type="Pfam" id="PF02798">
    <property type="entry name" value="GST_N"/>
    <property type="match status" value="1"/>
</dbReference>
<gene>
    <name evidence="3" type="ORF">ABIG07_000659</name>
</gene>
<dbReference type="InterPro" id="IPR036249">
    <property type="entry name" value="Thioredoxin-like_sf"/>
</dbReference>
<dbReference type="PANTHER" id="PTHR44051:SF8">
    <property type="entry name" value="GLUTATHIONE S-TRANSFERASE GSTA"/>
    <property type="match status" value="1"/>
</dbReference>
<evidence type="ECO:0000259" key="2">
    <source>
        <dbReference type="PROSITE" id="PS50405"/>
    </source>
</evidence>
<dbReference type="PROSITE" id="PS50404">
    <property type="entry name" value="GST_NTER"/>
    <property type="match status" value="1"/>
</dbReference>
<dbReference type="CDD" id="cd03207">
    <property type="entry name" value="GST_C_8"/>
    <property type="match status" value="1"/>
</dbReference>
<evidence type="ECO:0000259" key="1">
    <source>
        <dbReference type="PROSITE" id="PS50404"/>
    </source>
</evidence>
<evidence type="ECO:0000313" key="3">
    <source>
        <dbReference type="EMBL" id="MEY9451711.1"/>
    </source>
</evidence>
<dbReference type="SUPFAM" id="SSF47616">
    <property type="entry name" value="GST C-terminal domain-like"/>
    <property type="match status" value="1"/>
</dbReference>
<dbReference type="SFLD" id="SFLDS00019">
    <property type="entry name" value="Glutathione_Transferase_(cytos"/>
    <property type="match status" value="1"/>
</dbReference>
<dbReference type="Gene3D" id="1.20.1050.10">
    <property type="match status" value="1"/>
</dbReference>
<dbReference type="EMBL" id="JBGBZJ010000003">
    <property type="protein sequence ID" value="MEY9451711.1"/>
    <property type="molecule type" value="Genomic_DNA"/>
</dbReference>
<dbReference type="Gene3D" id="3.40.30.10">
    <property type="entry name" value="Glutaredoxin"/>
    <property type="match status" value="1"/>
</dbReference>
<dbReference type="PANTHER" id="PTHR44051">
    <property type="entry name" value="GLUTATHIONE S-TRANSFERASE-RELATED"/>
    <property type="match status" value="1"/>
</dbReference>
<dbReference type="CDD" id="cd03046">
    <property type="entry name" value="GST_N_GTT1_like"/>
    <property type="match status" value="1"/>
</dbReference>
<comment type="caution">
    <text evidence="3">The sequence shown here is derived from an EMBL/GenBank/DDBJ whole genome shotgun (WGS) entry which is preliminary data.</text>
</comment>
<feature type="domain" description="GST C-terminal" evidence="2">
    <location>
        <begin position="90"/>
        <end position="216"/>
    </location>
</feature>
<dbReference type="GO" id="GO:0004364">
    <property type="term" value="F:glutathione transferase activity"/>
    <property type="evidence" value="ECO:0007669"/>
    <property type="project" value="UniProtKB-EC"/>
</dbReference>
<dbReference type="Proteomes" id="UP001565369">
    <property type="component" value="Unassembled WGS sequence"/>
</dbReference>
<keyword evidence="4" id="KW-1185">Reference proteome</keyword>
<dbReference type="PROSITE" id="PS50405">
    <property type="entry name" value="GST_CTER"/>
    <property type="match status" value="1"/>
</dbReference>
<evidence type="ECO:0000313" key="4">
    <source>
        <dbReference type="Proteomes" id="UP001565369"/>
    </source>
</evidence>
<dbReference type="EC" id="2.5.1.18" evidence="3"/>
<dbReference type="InterPro" id="IPR040079">
    <property type="entry name" value="Glutathione_S-Trfase"/>
</dbReference>
<feature type="domain" description="GST N-terminal" evidence="1">
    <location>
        <begin position="8"/>
        <end position="87"/>
    </location>
</feature>
<protein>
    <submittedName>
        <fullName evidence="3">Glutathione S-transferase</fullName>
        <ecNumber evidence="3">2.5.1.18</ecNumber>
    </submittedName>
</protein>
<proteinExistence type="predicted"/>
<dbReference type="InterPro" id="IPR004045">
    <property type="entry name" value="Glutathione_S-Trfase_N"/>
</dbReference>
<keyword evidence="3" id="KW-0808">Transferase</keyword>
<dbReference type="InterPro" id="IPR010987">
    <property type="entry name" value="Glutathione-S-Trfase_C-like"/>
</dbReference>
<dbReference type="RefSeq" id="WP_028145583.1">
    <property type="nucleotide sequence ID" value="NZ_AP021854.1"/>
</dbReference>
<name>A0ABV4FL75_9BRAD</name>
<dbReference type="SFLD" id="SFLDG00358">
    <property type="entry name" value="Main_(cytGST)"/>
    <property type="match status" value="1"/>
</dbReference>
<accession>A0ABV4FL75</accession>
<sequence length="216" mass="24126">MPPTITAFESSPDRGRGQARDMRVRWAFEEVGQPYDVRLLSFAPMKAPAHRARHPFGQIPTYEDGDLTLFESGAIVLHIAERHAGLLPKDANARARAIAWMFAALSTVEPPIVELGMAMLFERDRSWYAERLPMLEERVRTRLGELSRHISGADWLDGAFSAGDLVMVTVLRRLNTSGLLDEYPDIAAYVARGEARPAFRRAFDAQLAVFKAASQS</sequence>
<organism evidence="3 4">
    <name type="scientific">Bradyrhizobium ottawaense</name>
    <dbReference type="NCBI Taxonomy" id="931866"/>
    <lineage>
        <taxon>Bacteria</taxon>
        <taxon>Pseudomonadati</taxon>
        <taxon>Pseudomonadota</taxon>
        <taxon>Alphaproteobacteria</taxon>
        <taxon>Hyphomicrobiales</taxon>
        <taxon>Nitrobacteraceae</taxon>
        <taxon>Bradyrhizobium</taxon>
    </lineage>
</organism>